<dbReference type="PATRIC" id="fig|160488.4.peg.1634"/>
<proteinExistence type="predicted"/>
<dbReference type="BioCyc" id="PPUT160488:G1G01-1638-MONOMER"/>
<dbReference type="KEGG" id="ppu:PP_1546"/>
<dbReference type="RefSeq" id="WP_010952630.1">
    <property type="nucleotide sequence ID" value="NC_002947.4"/>
</dbReference>
<dbReference type="Proteomes" id="UP000000556">
    <property type="component" value="Chromosome"/>
</dbReference>
<dbReference type="HOGENOM" id="CLU_171817_0_0_6"/>
<evidence type="ECO:0000313" key="1">
    <source>
        <dbReference type="EMBL" id="AAN67167.1"/>
    </source>
</evidence>
<reference evidence="1 2" key="2">
    <citation type="journal article" date="2016" name="Environ. Microbiol.">
        <title>The revisited genome of Pseudomonas putida KT2440 enlightens its value as a robust metabolic chassis.</title>
        <authorList>
            <person name="Belda E."/>
            <person name="van Heck R.G."/>
            <person name="Lopez-Sanchez M.J."/>
            <person name="Cruveiller S."/>
            <person name="Barbe V."/>
            <person name="Fraser C."/>
            <person name="Klenk H.P."/>
            <person name="Petersen J."/>
            <person name="Morgat A."/>
            <person name="Nikel P.I."/>
            <person name="Vallenet D."/>
            <person name="Rouy Z."/>
            <person name="Sekowska A."/>
            <person name="Martins Dos Santos V.A."/>
            <person name="de Lorenzo V."/>
            <person name="Danchin A."/>
            <person name="Medigue C."/>
        </authorList>
    </citation>
    <scope>NUCLEOTIDE SEQUENCE [LARGE SCALE GENOMIC DNA]</scope>
    <source>
        <strain evidence="2">ATCC 47054 / DSM 6125 / CFBP 8728 / NCIMB 11950 / KT2440</strain>
    </source>
</reference>
<evidence type="ECO:0000313" key="2">
    <source>
        <dbReference type="Proteomes" id="UP000000556"/>
    </source>
</evidence>
<accession>Q88MM5</accession>
<name>Q88MM5_PSEPK</name>
<keyword evidence="2" id="KW-1185">Reference proteome</keyword>
<dbReference type="eggNOG" id="ENOG5031R79">
    <property type="taxonomic scope" value="Bacteria"/>
</dbReference>
<dbReference type="EMBL" id="AE015451">
    <property type="protein sequence ID" value="AAN67167.1"/>
    <property type="molecule type" value="Genomic_DNA"/>
</dbReference>
<sequence length="89" mass="9717">MQTTMHPAFQEKVDTLKALLARTQEARDEAFAKIGQGTPRYQASGKGKIWDVIEIATGAKQGFAYSYQTAMRFVDAMEAGAASKQGGMR</sequence>
<dbReference type="AlphaFoldDB" id="Q88MM5"/>
<dbReference type="STRING" id="160488.PP_1546"/>
<reference evidence="1 2" key="1">
    <citation type="journal article" date="2002" name="Environ. Microbiol.">
        <title>Complete genome sequence and comparative analysis of the metabolically versatile Pseudomonas putida KT2440.</title>
        <authorList>
            <person name="Nelson K.E."/>
            <person name="Weinel C."/>
            <person name="Paulsen I.T."/>
            <person name="Dodson R.J."/>
            <person name="Hilbert H."/>
            <person name="Martins dos Santos V.A."/>
            <person name="Fouts D.E."/>
            <person name="Gill S.R."/>
            <person name="Pop M."/>
            <person name="Holmes M."/>
            <person name="Brinkac L."/>
            <person name="Beanan M."/>
            <person name="DeBoy R.T."/>
            <person name="Daugherty S."/>
            <person name="Kolonay J."/>
            <person name="Madupu R."/>
            <person name="Nelson W."/>
            <person name="White O."/>
            <person name="Peterson J."/>
            <person name="Khouri H."/>
            <person name="Hance I."/>
            <person name="Chris Lee P."/>
            <person name="Holtzapple E."/>
            <person name="Scanlan D."/>
            <person name="Tran K."/>
            <person name="Moazzez A."/>
            <person name="Utterback T."/>
            <person name="Rizzo M."/>
            <person name="Lee K."/>
            <person name="Kosack D."/>
            <person name="Moestl D."/>
            <person name="Wedler H."/>
            <person name="Lauber J."/>
            <person name="Stjepandic D."/>
            <person name="Hoheisel J."/>
            <person name="Straetz M."/>
            <person name="Heim S."/>
            <person name="Kiewitz C."/>
            <person name="Eisen J.A."/>
            <person name="Timmis K.N."/>
            <person name="Dusterhoft A."/>
            <person name="Tummler B."/>
            <person name="Fraser C.M."/>
        </authorList>
    </citation>
    <scope>NUCLEOTIDE SEQUENCE [LARGE SCALE GENOMIC DNA]</scope>
    <source>
        <strain evidence="2">ATCC 47054 / DSM 6125 / CFBP 8728 / NCIMB 11950 / KT2440</strain>
    </source>
</reference>
<organism evidence="1 2">
    <name type="scientific">Pseudomonas putida (strain ATCC 47054 / DSM 6125 / CFBP 8728 / NCIMB 11950 / KT2440)</name>
    <dbReference type="NCBI Taxonomy" id="160488"/>
    <lineage>
        <taxon>Bacteria</taxon>
        <taxon>Pseudomonadati</taxon>
        <taxon>Pseudomonadota</taxon>
        <taxon>Gammaproteobacteria</taxon>
        <taxon>Pseudomonadales</taxon>
        <taxon>Pseudomonadaceae</taxon>
        <taxon>Pseudomonas</taxon>
    </lineage>
</organism>
<dbReference type="PaxDb" id="160488-PP_1546"/>
<evidence type="ECO:0008006" key="3">
    <source>
        <dbReference type="Google" id="ProtNLM"/>
    </source>
</evidence>
<protein>
    <recommendedName>
        <fullName evidence="3">Phage protein</fullName>
    </recommendedName>
</protein>
<gene>
    <name evidence="1" type="ordered locus">PP_1546</name>
</gene>
<dbReference type="OrthoDB" id="6902794at2"/>